<dbReference type="EMBL" id="WJHE01000972">
    <property type="protein sequence ID" value="MST34372.1"/>
    <property type="molecule type" value="Genomic_DNA"/>
</dbReference>
<gene>
    <name evidence="6" type="ORF">GHK86_16800</name>
</gene>
<dbReference type="PANTHER" id="PTHR42681">
    <property type="entry name" value="MALONYL-COA-ACYL CARRIER PROTEIN TRANSACYLASE, MITOCHONDRIAL"/>
    <property type="match status" value="1"/>
</dbReference>
<evidence type="ECO:0000313" key="6">
    <source>
        <dbReference type="EMBL" id="MST34372.1"/>
    </source>
</evidence>
<dbReference type="InterPro" id="IPR050858">
    <property type="entry name" value="Mal-CoA-ACP_Trans/PKS_FabD"/>
</dbReference>
<dbReference type="InterPro" id="IPR016035">
    <property type="entry name" value="Acyl_Trfase/lysoPLipase"/>
</dbReference>
<organism evidence="6 7">
    <name type="scientific">Acidiferrimicrobium australe</name>
    <dbReference type="NCBI Taxonomy" id="2664430"/>
    <lineage>
        <taxon>Bacteria</taxon>
        <taxon>Bacillati</taxon>
        <taxon>Actinomycetota</taxon>
        <taxon>Acidimicrobiia</taxon>
        <taxon>Acidimicrobiales</taxon>
        <taxon>Acidimicrobiaceae</taxon>
        <taxon>Acidiferrimicrobium</taxon>
    </lineage>
</organism>
<comment type="catalytic activity">
    <reaction evidence="4">
        <text>holo-[ACP] + malonyl-CoA = malonyl-[ACP] + CoA</text>
        <dbReference type="Rhea" id="RHEA:41792"/>
        <dbReference type="Rhea" id="RHEA-COMP:9623"/>
        <dbReference type="Rhea" id="RHEA-COMP:9685"/>
        <dbReference type="ChEBI" id="CHEBI:57287"/>
        <dbReference type="ChEBI" id="CHEBI:57384"/>
        <dbReference type="ChEBI" id="CHEBI:64479"/>
        <dbReference type="ChEBI" id="CHEBI:78449"/>
        <dbReference type="EC" id="2.3.1.39"/>
    </reaction>
</comment>
<reference evidence="6 7" key="1">
    <citation type="submission" date="2019-11" db="EMBL/GenBank/DDBJ databases">
        <title>Acidiferrimicrobium australis gen. nov., sp. nov., an acidophilic and obligately heterotrophic, member of the Actinobacteria that catalyses dissimilatory oxido- reduction of iron isolated from metal-rich acidic water in Chile.</title>
        <authorList>
            <person name="Gonzalez D."/>
            <person name="Huber K."/>
            <person name="Hedrich S."/>
            <person name="Rojas-Villalobos C."/>
            <person name="Quatrini R."/>
            <person name="Dinamarca M.A."/>
            <person name="Schwarz A."/>
            <person name="Canales C."/>
            <person name="Nancucheo I."/>
        </authorList>
    </citation>
    <scope>NUCLEOTIDE SEQUENCE [LARGE SCALE GENOMIC DNA]</scope>
    <source>
        <strain evidence="6 7">USS-CCA1</strain>
    </source>
</reference>
<proteinExistence type="predicted"/>
<keyword evidence="2" id="KW-0808">Transferase</keyword>
<dbReference type="PANTHER" id="PTHR42681:SF1">
    <property type="entry name" value="MALONYL-COA-ACYL CARRIER PROTEIN TRANSACYLASE, MITOCHONDRIAL"/>
    <property type="match status" value="1"/>
</dbReference>
<evidence type="ECO:0000256" key="2">
    <source>
        <dbReference type="ARBA" id="ARBA00022679"/>
    </source>
</evidence>
<sequence length="215" mass="21591">SLGEYSALVAAGALEHEEAARLVAERGEAMQAAAEAAPGTMAAVLGLEPELVAAACKDVDGVWVANDNAPGQVVVAGTAAGIEAASARAKDLGAKRVLPLPVGGAFHSPLMGGAQERLEQALAGAAFGAATTPVVANVDAAPHLDGFPALLGAQLAAPVRWRESLLTMRSLGAGIFMELGPGAELSGMVKRTVDGAERVTVNTPDDLEAARARLA</sequence>
<comment type="caution">
    <text evidence="6">The sequence shown here is derived from an EMBL/GenBank/DDBJ whole genome shotgun (WGS) entry which is preliminary data.</text>
</comment>
<name>A0ABW9QXH1_9ACTN</name>
<keyword evidence="7" id="KW-1185">Reference proteome</keyword>
<dbReference type="SUPFAM" id="SSF55048">
    <property type="entry name" value="Probable ACP-binding domain of malonyl-CoA ACP transacylase"/>
    <property type="match status" value="1"/>
</dbReference>
<evidence type="ECO:0000256" key="4">
    <source>
        <dbReference type="ARBA" id="ARBA00048462"/>
    </source>
</evidence>
<dbReference type="InterPro" id="IPR014043">
    <property type="entry name" value="Acyl_transferase_dom"/>
</dbReference>
<dbReference type="InterPro" id="IPR016036">
    <property type="entry name" value="Malonyl_transacylase_ACP-bd"/>
</dbReference>
<feature type="domain" description="Malonyl-CoA:ACP transacylase (MAT)" evidence="5">
    <location>
        <begin position="1"/>
        <end position="207"/>
    </location>
</feature>
<dbReference type="EC" id="2.3.1.39" evidence="1"/>
<evidence type="ECO:0000256" key="1">
    <source>
        <dbReference type="ARBA" id="ARBA00013258"/>
    </source>
</evidence>
<keyword evidence="3 6" id="KW-0012">Acyltransferase</keyword>
<dbReference type="InterPro" id="IPR001227">
    <property type="entry name" value="Ac_transferase_dom_sf"/>
</dbReference>
<protein>
    <recommendedName>
        <fullName evidence="1">[acyl-carrier-protein] S-malonyltransferase</fullName>
        <ecNumber evidence="1">2.3.1.39</ecNumber>
    </recommendedName>
</protein>
<dbReference type="SMART" id="SM00827">
    <property type="entry name" value="PKS_AT"/>
    <property type="match status" value="1"/>
</dbReference>
<dbReference type="SUPFAM" id="SSF52151">
    <property type="entry name" value="FabD/lysophospholipase-like"/>
    <property type="match status" value="1"/>
</dbReference>
<dbReference type="Pfam" id="PF00698">
    <property type="entry name" value="Acyl_transf_1"/>
    <property type="match status" value="1"/>
</dbReference>
<evidence type="ECO:0000256" key="3">
    <source>
        <dbReference type="ARBA" id="ARBA00023315"/>
    </source>
</evidence>
<evidence type="ECO:0000259" key="5">
    <source>
        <dbReference type="SMART" id="SM00827"/>
    </source>
</evidence>
<evidence type="ECO:0000313" key="7">
    <source>
        <dbReference type="Proteomes" id="UP000437736"/>
    </source>
</evidence>
<dbReference type="Gene3D" id="3.40.366.10">
    <property type="entry name" value="Malonyl-Coenzyme A Acyl Carrier Protein, domain 2"/>
    <property type="match status" value="1"/>
</dbReference>
<feature type="non-terminal residue" evidence="6">
    <location>
        <position position="1"/>
    </location>
</feature>
<accession>A0ABW9QXH1</accession>
<dbReference type="Proteomes" id="UP000437736">
    <property type="component" value="Unassembled WGS sequence"/>
</dbReference>
<dbReference type="GO" id="GO:0016746">
    <property type="term" value="F:acyltransferase activity"/>
    <property type="evidence" value="ECO:0007669"/>
    <property type="project" value="UniProtKB-KW"/>
</dbReference>